<dbReference type="Gene3D" id="3.30.530.20">
    <property type="match status" value="1"/>
</dbReference>
<reference evidence="5" key="1">
    <citation type="journal article" date="2019" name="Int. J. Syst. Evol. Microbiol.">
        <title>The Global Catalogue of Microorganisms (GCM) 10K type strain sequencing project: providing services to taxonomists for standard genome sequencing and annotation.</title>
        <authorList>
            <consortium name="The Broad Institute Genomics Platform"/>
            <consortium name="The Broad Institute Genome Sequencing Center for Infectious Disease"/>
            <person name="Wu L."/>
            <person name="Ma J."/>
        </authorList>
    </citation>
    <scope>NUCLEOTIDE SEQUENCE [LARGE SCALE GENOMIC DNA]</scope>
    <source>
        <strain evidence="5">NBRC 110044</strain>
    </source>
</reference>
<dbReference type="EMBL" id="BSOG01000001">
    <property type="protein sequence ID" value="GLR11720.1"/>
    <property type="molecule type" value="Genomic_DNA"/>
</dbReference>
<keyword evidence="2" id="KW-0732">Signal</keyword>
<comment type="caution">
    <text evidence="4">The sequence shown here is derived from an EMBL/GenBank/DDBJ whole genome shotgun (WGS) entry which is preliminary data.</text>
</comment>
<dbReference type="CDD" id="cd07814">
    <property type="entry name" value="SRPBCC_CalC_Aha1-like"/>
    <property type="match status" value="1"/>
</dbReference>
<dbReference type="Pfam" id="PF08327">
    <property type="entry name" value="AHSA1"/>
    <property type="match status" value="1"/>
</dbReference>
<proteinExistence type="inferred from homology"/>
<dbReference type="SUPFAM" id="SSF55961">
    <property type="entry name" value="Bet v1-like"/>
    <property type="match status" value="1"/>
</dbReference>
<evidence type="ECO:0000256" key="2">
    <source>
        <dbReference type="SAM" id="SignalP"/>
    </source>
</evidence>
<feature type="chain" id="PRO_5045119690" description="Activator of Hsp90 ATPase homologue 1/2-like C-terminal domain-containing protein" evidence="2">
    <location>
        <begin position="20"/>
        <end position="196"/>
    </location>
</feature>
<evidence type="ECO:0000256" key="1">
    <source>
        <dbReference type="ARBA" id="ARBA00006817"/>
    </source>
</evidence>
<organism evidence="4 5">
    <name type="scientific">Chitinimonas prasina</name>
    <dbReference type="NCBI Taxonomy" id="1434937"/>
    <lineage>
        <taxon>Bacteria</taxon>
        <taxon>Pseudomonadati</taxon>
        <taxon>Pseudomonadota</taxon>
        <taxon>Betaproteobacteria</taxon>
        <taxon>Neisseriales</taxon>
        <taxon>Chitinibacteraceae</taxon>
        <taxon>Chitinimonas</taxon>
    </lineage>
</organism>
<comment type="similarity">
    <text evidence="1">Belongs to the AHA1 family.</text>
</comment>
<keyword evidence="5" id="KW-1185">Reference proteome</keyword>
<name>A0ABQ5Y9T8_9NEIS</name>
<dbReference type="Proteomes" id="UP001156706">
    <property type="component" value="Unassembled WGS sequence"/>
</dbReference>
<sequence>MRRLLLAALLSLAPLAATAAESGIELTAQIKAPLADVWQAWTTNEGISGFFAPEARVEARPGGPFEIYMNPYAAAGLKGADDMRVLAVEPQKLLSFTWNAPPHLPQARQQRTVVILRFAAEADGTRLSLSHLGWGSDGEWPKARAYFEKAWPNVLANLQKRFETGKPHDWTEWRAQLQRYQAAEAAKQAEAGKTQP</sequence>
<evidence type="ECO:0000313" key="5">
    <source>
        <dbReference type="Proteomes" id="UP001156706"/>
    </source>
</evidence>
<feature type="domain" description="Activator of Hsp90 ATPase homologue 1/2-like C-terminal" evidence="3">
    <location>
        <begin position="31"/>
        <end position="163"/>
    </location>
</feature>
<dbReference type="InterPro" id="IPR023393">
    <property type="entry name" value="START-like_dom_sf"/>
</dbReference>
<evidence type="ECO:0000313" key="4">
    <source>
        <dbReference type="EMBL" id="GLR11720.1"/>
    </source>
</evidence>
<evidence type="ECO:0000259" key="3">
    <source>
        <dbReference type="Pfam" id="PF08327"/>
    </source>
</evidence>
<gene>
    <name evidence="4" type="ORF">GCM10007907_05100</name>
</gene>
<feature type="signal peptide" evidence="2">
    <location>
        <begin position="1"/>
        <end position="19"/>
    </location>
</feature>
<accession>A0ABQ5Y9T8</accession>
<protein>
    <recommendedName>
        <fullName evidence="3">Activator of Hsp90 ATPase homologue 1/2-like C-terminal domain-containing protein</fullName>
    </recommendedName>
</protein>
<dbReference type="InterPro" id="IPR013538">
    <property type="entry name" value="ASHA1/2-like_C"/>
</dbReference>
<dbReference type="RefSeq" id="WP_284194862.1">
    <property type="nucleotide sequence ID" value="NZ_BSOG01000001.1"/>
</dbReference>